<dbReference type="GO" id="GO:0005789">
    <property type="term" value="C:endoplasmic reticulum membrane"/>
    <property type="evidence" value="ECO:0007669"/>
    <property type="project" value="UniProtKB-SubCell"/>
</dbReference>
<keyword evidence="7 11" id="KW-0472">Membrane</keyword>
<keyword evidence="6 11" id="KW-1133">Transmembrane helix</keyword>
<evidence type="ECO:0000256" key="8">
    <source>
        <dbReference type="ARBA" id="ARBA00034739"/>
    </source>
</evidence>
<evidence type="ECO:0000313" key="12">
    <source>
        <dbReference type="EMBL" id="KAJ3441134.1"/>
    </source>
</evidence>
<comment type="similarity">
    <text evidence="8">Belongs to the TMEM147 family.</text>
</comment>
<gene>
    <name evidence="12" type="ORF">M0812_13139</name>
</gene>
<evidence type="ECO:0000256" key="5">
    <source>
        <dbReference type="ARBA" id="ARBA00022824"/>
    </source>
</evidence>
<evidence type="ECO:0000256" key="9">
    <source>
        <dbReference type="ARBA" id="ARBA00034846"/>
    </source>
</evidence>
<dbReference type="GO" id="GO:0005886">
    <property type="term" value="C:plasma membrane"/>
    <property type="evidence" value="ECO:0007669"/>
    <property type="project" value="UniProtKB-SubCell"/>
</dbReference>
<feature type="transmembrane region" description="Helical" evidence="11">
    <location>
        <begin position="106"/>
        <end position="127"/>
    </location>
</feature>
<evidence type="ECO:0000256" key="10">
    <source>
        <dbReference type="ARBA" id="ARBA00034899"/>
    </source>
</evidence>
<comment type="caution">
    <text evidence="12">The sequence shown here is derived from an EMBL/GenBank/DDBJ whole genome shotgun (WGS) entry which is preliminary data.</text>
</comment>
<dbReference type="AlphaFoldDB" id="A0AAV7ZGS8"/>
<protein>
    <recommendedName>
        <fullName evidence="9">BOS complex subunit TMEM147</fullName>
    </recommendedName>
    <alternativeName>
        <fullName evidence="10">Transmembrane protein 147</fullName>
    </alternativeName>
</protein>
<dbReference type="InterPro" id="IPR019164">
    <property type="entry name" value="TMEM147"/>
</dbReference>
<evidence type="ECO:0000256" key="7">
    <source>
        <dbReference type="ARBA" id="ARBA00023136"/>
    </source>
</evidence>
<dbReference type="EMBL" id="JANTQA010000029">
    <property type="protein sequence ID" value="KAJ3441134.1"/>
    <property type="molecule type" value="Genomic_DNA"/>
</dbReference>
<evidence type="ECO:0000256" key="11">
    <source>
        <dbReference type="SAM" id="Phobius"/>
    </source>
</evidence>
<keyword evidence="4 11" id="KW-0812">Transmembrane</keyword>
<accession>A0AAV7ZGS8</accession>
<evidence type="ECO:0000256" key="1">
    <source>
        <dbReference type="ARBA" id="ARBA00004477"/>
    </source>
</evidence>
<feature type="transmembrane region" description="Helical" evidence="11">
    <location>
        <begin position="6"/>
        <end position="23"/>
    </location>
</feature>
<organism evidence="12 13">
    <name type="scientific">Anaeramoeba flamelloides</name>
    <dbReference type="NCBI Taxonomy" id="1746091"/>
    <lineage>
        <taxon>Eukaryota</taxon>
        <taxon>Metamonada</taxon>
        <taxon>Anaeramoebidae</taxon>
        <taxon>Anaeramoeba</taxon>
    </lineage>
</organism>
<feature type="transmembrane region" description="Helical" evidence="11">
    <location>
        <begin position="147"/>
        <end position="163"/>
    </location>
</feature>
<feature type="transmembrane region" description="Helical" evidence="11">
    <location>
        <begin position="201"/>
        <end position="218"/>
    </location>
</feature>
<evidence type="ECO:0000313" key="13">
    <source>
        <dbReference type="Proteomes" id="UP001146793"/>
    </source>
</evidence>
<feature type="transmembrane region" description="Helical" evidence="11">
    <location>
        <begin position="175"/>
        <end position="195"/>
    </location>
</feature>
<proteinExistence type="inferred from homology"/>
<keyword evidence="3" id="KW-1003">Cell membrane</keyword>
<evidence type="ECO:0000256" key="4">
    <source>
        <dbReference type="ARBA" id="ARBA00022692"/>
    </source>
</evidence>
<comment type="subcellular location">
    <subcellularLocation>
        <location evidence="2">Cell membrane</location>
        <topology evidence="2">Multi-pass membrane protein</topology>
    </subcellularLocation>
    <subcellularLocation>
        <location evidence="1">Endoplasmic reticulum membrane</location>
        <topology evidence="1">Multi-pass membrane protein</topology>
    </subcellularLocation>
</comment>
<feature type="transmembrane region" description="Helical" evidence="11">
    <location>
        <begin position="35"/>
        <end position="56"/>
    </location>
</feature>
<evidence type="ECO:0000256" key="6">
    <source>
        <dbReference type="ARBA" id="ARBA00022989"/>
    </source>
</evidence>
<reference evidence="12" key="1">
    <citation type="submission" date="2022-08" db="EMBL/GenBank/DDBJ databases">
        <title>Novel sulphate-reducing endosymbionts in the free-living metamonad Anaeramoeba.</title>
        <authorList>
            <person name="Jerlstrom-Hultqvist J."/>
            <person name="Cepicka I."/>
            <person name="Gallot-Lavallee L."/>
            <person name="Salas-Leiva D."/>
            <person name="Curtis B.A."/>
            <person name="Zahonova K."/>
            <person name="Pipaliya S."/>
            <person name="Dacks J."/>
            <person name="Roger A.J."/>
        </authorList>
    </citation>
    <scope>NUCLEOTIDE SEQUENCE</scope>
    <source>
        <strain evidence="12">Busselton2</strain>
    </source>
</reference>
<dbReference type="Pfam" id="PF09767">
    <property type="entry name" value="DUF2053"/>
    <property type="match status" value="1"/>
</dbReference>
<dbReference type="Proteomes" id="UP001146793">
    <property type="component" value="Unassembled WGS sequence"/>
</dbReference>
<evidence type="ECO:0000256" key="3">
    <source>
        <dbReference type="ARBA" id="ARBA00022475"/>
    </source>
</evidence>
<feature type="transmembrane region" description="Helical" evidence="11">
    <location>
        <begin position="76"/>
        <end position="94"/>
    </location>
</feature>
<sequence>MSFFYLFAVLAVLLVAPFIYFRISVKGPFKKKTPIIYGVVAYLLTTLSKMILMATFLPDSDQEEADFQAQFEPVSALITIVVSSLDILGCFLALRACSGHTEIRIFGVSFAWSSAESLLSFFLVSWIGCLKPEFNWVYMQNALGSNINFLRQIAFTHIIWVLWKGKFQNPDKGNIFVWLSAFFITPELFNLFQVFLNQYSFFGWVLLLLKFAVAYGLFKTSKKFYQSFEQLNNNKKKN</sequence>
<dbReference type="PANTHER" id="PTHR12869">
    <property type="entry name" value="SMALL SEVEN TRANSMEMBRANE DOMAIN-CONTAINING PROTEIN"/>
    <property type="match status" value="1"/>
</dbReference>
<dbReference type="PANTHER" id="PTHR12869:SF0">
    <property type="entry name" value="BOS COMPLEX SUBUNIT TMEM147"/>
    <property type="match status" value="1"/>
</dbReference>
<keyword evidence="5" id="KW-0256">Endoplasmic reticulum</keyword>
<evidence type="ECO:0000256" key="2">
    <source>
        <dbReference type="ARBA" id="ARBA00004651"/>
    </source>
</evidence>
<name>A0AAV7ZGS8_9EUKA</name>